<proteinExistence type="predicted"/>
<evidence type="ECO:0000256" key="1">
    <source>
        <dbReference type="SAM" id="Phobius"/>
    </source>
</evidence>
<evidence type="ECO:0000313" key="3">
    <source>
        <dbReference type="Proteomes" id="UP000194127"/>
    </source>
</evidence>
<keyword evidence="1" id="KW-0472">Membrane</keyword>
<feature type="transmembrane region" description="Helical" evidence="1">
    <location>
        <begin position="187"/>
        <end position="210"/>
    </location>
</feature>
<keyword evidence="1" id="KW-0812">Transmembrane</keyword>
<dbReference type="GeneID" id="36324673"/>
<dbReference type="Proteomes" id="UP000194127">
    <property type="component" value="Unassembled WGS sequence"/>
</dbReference>
<name>A0A1X6MQB1_9APHY</name>
<dbReference type="EMBL" id="KZ110604">
    <property type="protein sequence ID" value="OSX58588.1"/>
    <property type="molecule type" value="Genomic_DNA"/>
</dbReference>
<dbReference type="AlphaFoldDB" id="A0A1X6MQB1"/>
<accession>A0A1X6MQB1</accession>
<dbReference type="RefSeq" id="XP_024335382.1">
    <property type="nucleotide sequence ID" value="XM_024479723.1"/>
</dbReference>
<keyword evidence="3" id="KW-1185">Reference proteome</keyword>
<gene>
    <name evidence="2" type="ORF">POSPLADRAFT_1049345</name>
</gene>
<evidence type="ECO:0000313" key="2">
    <source>
        <dbReference type="EMBL" id="OSX58588.1"/>
    </source>
</evidence>
<sequence length="375" mass="41009">MSSTTAALPPYNKIHLVGVWVETVLWSWSPSSLPYGLYFGNAVEHINGKGTCDVPPSVQFTLRRMLGATSILLFTLVTVHIGASLQQLLEAFIYIPAGAPADYTTLYWLNFRNPMLILKSILYTTTVWVQDIVLIWRLYIVWDHNWKICVLPLLLDLAHIGTAYADVSYTSKPNVNFFSGAIRSVTLFGWAADLVINISVTTLIASRLWYMGMRVRSVQSRTGQSRIENQYLPAIFTIIESGALFAAVTIFMLSIYVSGNPFNLAAVDISTQLAALTPLLLIVRVGLGLTHGLPAAFKSLKASETMGELSTFQANAQTTTNSMRFTSHGGTTTTAGATSALGETDVELESMKFNPSVISVKEPVRILSESKGTLA</sequence>
<dbReference type="OrthoDB" id="3357408at2759"/>
<feature type="transmembrane region" description="Helical" evidence="1">
    <location>
        <begin position="231"/>
        <end position="257"/>
    </location>
</feature>
<keyword evidence="1" id="KW-1133">Transmembrane helix</keyword>
<reference evidence="2 3" key="1">
    <citation type="submission" date="2017-04" db="EMBL/GenBank/DDBJ databases">
        <title>Genome Sequence of the Model Brown-Rot Fungus Postia placenta SB12.</title>
        <authorList>
            <consortium name="DOE Joint Genome Institute"/>
            <person name="Gaskell J."/>
            <person name="Kersten P."/>
            <person name="Larrondo L.F."/>
            <person name="Canessa P."/>
            <person name="Martinez D."/>
            <person name="Hibbett D."/>
            <person name="Schmoll M."/>
            <person name="Kubicek C.P."/>
            <person name="Martinez A.T."/>
            <person name="Yadav J."/>
            <person name="Master E."/>
            <person name="Magnuson J.K."/>
            <person name="James T."/>
            <person name="Yaver D."/>
            <person name="Berka R."/>
            <person name="Labutti K."/>
            <person name="Lipzen A."/>
            <person name="Aerts A."/>
            <person name="Barry K."/>
            <person name="Henrissat B."/>
            <person name="Blanchette R."/>
            <person name="Grigoriev I."/>
            <person name="Cullen D."/>
        </authorList>
    </citation>
    <scope>NUCLEOTIDE SEQUENCE [LARGE SCALE GENOMIC DNA]</scope>
    <source>
        <strain evidence="2 3">MAD-698-R-SB12</strain>
    </source>
</reference>
<feature type="transmembrane region" description="Helical" evidence="1">
    <location>
        <begin position="269"/>
        <end position="289"/>
    </location>
</feature>
<protein>
    <submittedName>
        <fullName evidence="2">Uncharacterized protein</fullName>
    </submittedName>
</protein>
<organism evidence="2 3">
    <name type="scientific">Postia placenta MAD-698-R-SB12</name>
    <dbReference type="NCBI Taxonomy" id="670580"/>
    <lineage>
        <taxon>Eukaryota</taxon>
        <taxon>Fungi</taxon>
        <taxon>Dikarya</taxon>
        <taxon>Basidiomycota</taxon>
        <taxon>Agaricomycotina</taxon>
        <taxon>Agaricomycetes</taxon>
        <taxon>Polyporales</taxon>
        <taxon>Adustoporiaceae</taxon>
        <taxon>Rhodonia</taxon>
    </lineage>
</organism>